<dbReference type="EMBL" id="BMVW01000002">
    <property type="protein sequence ID" value="GGY97652.1"/>
    <property type="molecule type" value="Genomic_DNA"/>
</dbReference>
<evidence type="ECO:0000313" key="1">
    <source>
        <dbReference type="EMBL" id="GGY97652.1"/>
    </source>
</evidence>
<gene>
    <name evidence="1" type="ORF">GCM10010365_15160</name>
</gene>
<keyword evidence="2" id="KW-1185">Reference proteome</keyword>
<comment type="caution">
    <text evidence="1">The sequence shown here is derived from an EMBL/GenBank/DDBJ whole genome shotgun (WGS) entry which is preliminary data.</text>
</comment>
<proteinExistence type="predicted"/>
<organism evidence="1 2">
    <name type="scientific">Streptomyces poonensis</name>
    <dbReference type="NCBI Taxonomy" id="68255"/>
    <lineage>
        <taxon>Bacteria</taxon>
        <taxon>Bacillati</taxon>
        <taxon>Actinomycetota</taxon>
        <taxon>Actinomycetes</taxon>
        <taxon>Kitasatosporales</taxon>
        <taxon>Streptomycetaceae</taxon>
        <taxon>Streptomyces</taxon>
    </lineage>
</organism>
<reference evidence="1" key="1">
    <citation type="journal article" date="2014" name="Int. J. Syst. Evol. Microbiol.">
        <title>Complete genome sequence of Corynebacterium casei LMG S-19264T (=DSM 44701T), isolated from a smear-ripened cheese.</title>
        <authorList>
            <consortium name="US DOE Joint Genome Institute (JGI-PGF)"/>
            <person name="Walter F."/>
            <person name="Albersmeier A."/>
            <person name="Kalinowski J."/>
            <person name="Ruckert C."/>
        </authorList>
    </citation>
    <scope>NUCLEOTIDE SEQUENCE</scope>
    <source>
        <strain evidence="1">JCM 4815</strain>
    </source>
</reference>
<evidence type="ECO:0000313" key="2">
    <source>
        <dbReference type="Proteomes" id="UP000622166"/>
    </source>
</evidence>
<name>A0A918PCV1_9ACTN</name>
<dbReference type="AlphaFoldDB" id="A0A918PCV1"/>
<accession>A0A918PCV1</accession>
<reference evidence="1" key="2">
    <citation type="submission" date="2020-09" db="EMBL/GenBank/DDBJ databases">
        <authorList>
            <person name="Sun Q."/>
            <person name="Ohkuma M."/>
        </authorList>
    </citation>
    <scope>NUCLEOTIDE SEQUENCE</scope>
    <source>
        <strain evidence="1">JCM 4815</strain>
    </source>
</reference>
<sequence length="78" mass="8637">MTPRLTVLDLIGLSLPQPPHDSSGLEQAIRTDDRGISLSEIVYVRIMACSLSGALTGTPLCQAAWEEHVFRQSRTSWR</sequence>
<protein>
    <submittedName>
        <fullName evidence="1">Uncharacterized protein</fullName>
    </submittedName>
</protein>
<dbReference type="Proteomes" id="UP000622166">
    <property type="component" value="Unassembled WGS sequence"/>
</dbReference>